<keyword evidence="1" id="KW-0812">Transmembrane</keyword>
<keyword evidence="1" id="KW-0472">Membrane</keyword>
<feature type="transmembrane region" description="Helical" evidence="1">
    <location>
        <begin position="396"/>
        <end position="420"/>
    </location>
</feature>
<dbReference type="Proteomes" id="UP000013827">
    <property type="component" value="Unassembled WGS sequence"/>
</dbReference>
<keyword evidence="3" id="KW-1185">Reference proteome</keyword>
<evidence type="ECO:0008006" key="4">
    <source>
        <dbReference type="Google" id="ProtNLM"/>
    </source>
</evidence>
<dbReference type="AlphaFoldDB" id="A0A0D3JCA7"/>
<organism evidence="2 3">
    <name type="scientific">Emiliania huxleyi (strain CCMP1516)</name>
    <dbReference type="NCBI Taxonomy" id="280463"/>
    <lineage>
        <taxon>Eukaryota</taxon>
        <taxon>Haptista</taxon>
        <taxon>Haptophyta</taxon>
        <taxon>Prymnesiophyceae</taxon>
        <taxon>Isochrysidales</taxon>
        <taxon>Noelaerhabdaceae</taxon>
        <taxon>Emiliania</taxon>
    </lineage>
</organism>
<dbReference type="EnsemblProtists" id="EOD21142">
    <property type="protein sequence ID" value="EOD21142"/>
    <property type="gene ID" value="EMIHUDRAFT_241612"/>
</dbReference>
<evidence type="ECO:0000313" key="3">
    <source>
        <dbReference type="Proteomes" id="UP000013827"/>
    </source>
</evidence>
<dbReference type="PANTHER" id="PTHR11319">
    <property type="entry name" value="G PROTEIN-COUPLED RECEPTOR-RELATED"/>
    <property type="match status" value="1"/>
</dbReference>
<name>A0A0D3JCA7_EMIH1</name>
<dbReference type="GeneID" id="17266688"/>
<feature type="transmembrane region" description="Helical" evidence="1">
    <location>
        <begin position="87"/>
        <end position="108"/>
    </location>
</feature>
<proteinExistence type="predicted"/>
<keyword evidence="1" id="KW-1133">Transmembrane helix</keyword>
<dbReference type="KEGG" id="ehx:EMIHUDRAFT_241612"/>
<dbReference type="PaxDb" id="2903-EOD21142"/>
<sequence>MVEAGSDAYCASDFKGPECRLCAAPDHHLVDGDTCEVCAPRAAAVGRIVGLVLGLCVACGLAAWAYHMPWRKKRIIGCLLRFADRSVKYYVGVGMTAKVKILFGFYQISTVLSSTYSARLPNKYTGWTDNLANVISVDWSGFFLPEQCLGYALRLLAIALSPVALIALLMVAGISLRLHGWRAAPPPRERAWYAEAALGLLDFTPAGLAYTISPPNEPLRQVSYMRQDASVECGSDDHGPITGLAIGFIALWPAGSLVLFTSLLAACYKPLQAKTPNALTRATAFLHREYEQNWYWWEAVELARKLVLTGFVLLIPEERAFVRLVVATLVCSCYAVALAVVRPYKRVEDNVIAVATSLVLLLLFLGTNWSTIFLGIEERSGIDDANAVLGFRSLNVIVDSMIILVAVVLAFFLVGAIVAARRVAKVPTIRLVSTKQPPEMSIGTGLTWHLFNSHIWSTGQDAVKVDDLKDIGALEEYIQRSQAILFFLSQGYFRSKARLSFPPRLYRPLAVPPASPAPQNCLREIRSSLEKDKPLVLVQEADPAKGGGTLQALRDECPEDLQPAIFDEDWPLTIWYRIEEFQLVSLKIIAEAPPATASRYAVLSVSRPTPLEPQAVLLCSPNFLDKTSLPLCVSGELESESLAFSKPCTLWASPANAGALELATEIATAVAGLTISTADARPATATHMLLYLNEESFVSDEERLAEQVKQARQDRLKIVMAHENDPALGGCQFSRFFETTPQERIIAEAGDLISGGIGEGSTSLAKRSLGGLSRVFAKMSSRSSAEAREVFEGEASSVQHQV</sequence>
<reference evidence="3" key="1">
    <citation type="journal article" date="2013" name="Nature">
        <title>Pan genome of the phytoplankton Emiliania underpins its global distribution.</title>
        <authorList>
            <person name="Read B.A."/>
            <person name="Kegel J."/>
            <person name="Klute M.J."/>
            <person name="Kuo A."/>
            <person name="Lefebvre S.C."/>
            <person name="Maumus F."/>
            <person name="Mayer C."/>
            <person name="Miller J."/>
            <person name="Monier A."/>
            <person name="Salamov A."/>
            <person name="Young J."/>
            <person name="Aguilar M."/>
            <person name="Claverie J.M."/>
            <person name="Frickenhaus S."/>
            <person name="Gonzalez K."/>
            <person name="Herman E.K."/>
            <person name="Lin Y.C."/>
            <person name="Napier J."/>
            <person name="Ogata H."/>
            <person name="Sarno A.F."/>
            <person name="Shmutz J."/>
            <person name="Schroeder D."/>
            <person name="de Vargas C."/>
            <person name="Verret F."/>
            <person name="von Dassow P."/>
            <person name="Valentin K."/>
            <person name="Van de Peer Y."/>
            <person name="Wheeler G."/>
            <person name="Dacks J.B."/>
            <person name="Delwiche C.F."/>
            <person name="Dyhrman S.T."/>
            <person name="Glockner G."/>
            <person name="John U."/>
            <person name="Richards T."/>
            <person name="Worden A.Z."/>
            <person name="Zhang X."/>
            <person name="Grigoriev I.V."/>
            <person name="Allen A.E."/>
            <person name="Bidle K."/>
            <person name="Borodovsky M."/>
            <person name="Bowler C."/>
            <person name="Brownlee C."/>
            <person name="Cock J.M."/>
            <person name="Elias M."/>
            <person name="Gladyshev V.N."/>
            <person name="Groth M."/>
            <person name="Guda C."/>
            <person name="Hadaegh A."/>
            <person name="Iglesias-Rodriguez M.D."/>
            <person name="Jenkins J."/>
            <person name="Jones B.M."/>
            <person name="Lawson T."/>
            <person name="Leese F."/>
            <person name="Lindquist E."/>
            <person name="Lobanov A."/>
            <person name="Lomsadze A."/>
            <person name="Malik S.B."/>
            <person name="Marsh M.E."/>
            <person name="Mackinder L."/>
            <person name="Mock T."/>
            <person name="Mueller-Roeber B."/>
            <person name="Pagarete A."/>
            <person name="Parker M."/>
            <person name="Probert I."/>
            <person name="Quesneville H."/>
            <person name="Raines C."/>
            <person name="Rensing S.A."/>
            <person name="Riano-Pachon D.M."/>
            <person name="Richier S."/>
            <person name="Rokitta S."/>
            <person name="Shiraiwa Y."/>
            <person name="Soanes D.M."/>
            <person name="van der Giezen M."/>
            <person name="Wahlund T.M."/>
            <person name="Williams B."/>
            <person name="Wilson W."/>
            <person name="Wolfe G."/>
            <person name="Wurch L.L."/>
        </authorList>
    </citation>
    <scope>NUCLEOTIDE SEQUENCE</scope>
</reference>
<feature type="transmembrane region" description="Helical" evidence="1">
    <location>
        <begin position="353"/>
        <end position="376"/>
    </location>
</feature>
<feature type="transmembrane region" description="Helical" evidence="1">
    <location>
        <begin position="151"/>
        <end position="171"/>
    </location>
</feature>
<dbReference type="eggNOG" id="ENOG502QSG1">
    <property type="taxonomic scope" value="Eukaryota"/>
</dbReference>
<accession>A0A0D3JCA7</accession>
<evidence type="ECO:0000313" key="2">
    <source>
        <dbReference type="EnsemblProtists" id="EOD21142"/>
    </source>
</evidence>
<evidence type="ECO:0000256" key="1">
    <source>
        <dbReference type="SAM" id="Phobius"/>
    </source>
</evidence>
<dbReference type="PANTHER" id="PTHR11319:SF35">
    <property type="entry name" value="OUTER MEMBRANE PROTEIN PMPC-RELATED"/>
    <property type="match status" value="1"/>
</dbReference>
<protein>
    <recommendedName>
        <fullName evidence="4">TIR domain-containing protein</fullName>
    </recommendedName>
</protein>
<feature type="transmembrane region" description="Helical" evidence="1">
    <location>
        <begin position="321"/>
        <end position="341"/>
    </location>
</feature>
<feature type="transmembrane region" description="Helical" evidence="1">
    <location>
        <begin position="48"/>
        <end position="66"/>
    </location>
</feature>
<dbReference type="HOGENOM" id="CLU_009515_0_0_1"/>
<feature type="transmembrane region" description="Helical" evidence="1">
    <location>
        <begin position="244"/>
        <end position="268"/>
    </location>
</feature>
<dbReference type="RefSeq" id="XP_005773571.1">
    <property type="nucleotide sequence ID" value="XM_005773514.1"/>
</dbReference>
<reference evidence="2" key="2">
    <citation type="submission" date="2024-10" db="UniProtKB">
        <authorList>
            <consortium name="EnsemblProtists"/>
        </authorList>
    </citation>
    <scope>IDENTIFICATION</scope>
</reference>